<dbReference type="InterPro" id="IPR050789">
    <property type="entry name" value="Diverse_Enzym_Activities"/>
</dbReference>
<reference evidence="2 3" key="1">
    <citation type="submission" date="2006-03" db="EMBL/GenBank/DDBJ databases">
        <authorList>
            <person name="Pinhassi J."/>
            <person name="Pedros-Alio C."/>
            <person name="Ferriera S."/>
            <person name="Johnson J."/>
            <person name="Kravitz S."/>
            <person name="Halpern A."/>
            <person name="Remington K."/>
            <person name="Beeson K."/>
            <person name="Tran B."/>
            <person name="Rogers Y.-H."/>
            <person name="Friedman R."/>
            <person name="Venter J.C."/>
        </authorList>
    </citation>
    <scope>NUCLEOTIDE SEQUENCE [LARGE SCALE GENOMIC DNA]</scope>
    <source>
        <strain evidence="2 3">RED65</strain>
    </source>
</reference>
<evidence type="ECO:0000313" key="3">
    <source>
        <dbReference type="Proteomes" id="UP000004263"/>
    </source>
</evidence>
<dbReference type="Gene3D" id="3.40.710.10">
    <property type="entry name" value="DD-peptidase/beta-lactamase superfamily"/>
    <property type="match status" value="1"/>
</dbReference>
<dbReference type="RefSeq" id="WP_007018468.1">
    <property type="nucleotide sequence ID" value="NZ_CH724117.1"/>
</dbReference>
<dbReference type="PANTHER" id="PTHR43283:SF7">
    <property type="entry name" value="BETA-LACTAMASE-RELATED DOMAIN-CONTAINING PROTEIN"/>
    <property type="match status" value="1"/>
</dbReference>
<feature type="domain" description="Beta-lactamase-related" evidence="1">
    <location>
        <begin position="156"/>
        <end position="426"/>
    </location>
</feature>
<keyword evidence="3" id="KW-1185">Reference proteome</keyword>
<dbReference type="PANTHER" id="PTHR43283">
    <property type="entry name" value="BETA-LACTAMASE-RELATED"/>
    <property type="match status" value="1"/>
</dbReference>
<proteinExistence type="predicted"/>
<gene>
    <name evidence="2" type="ORF">RED65_13382</name>
</gene>
<organism evidence="2 3">
    <name type="scientific">Bermanella marisrubri</name>
    <dbReference type="NCBI Taxonomy" id="207949"/>
    <lineage>
        <taxon>Bacteria</taxon>
        <taxon>Pseudomonadati</taxon>
        <taxon>Pseudomonadota</taxon>
        <taxon>Gammaproteobacteria</taxon>
        <taxon>Oceanospirillales</taxon>
        <taxon>Oceanospirillaceae</taxon>
        <taxon>Bermanella</taxon>
    </lineage>
</organism>
<dbReference type="SUPFAM" id="SSF56601">
    <property type="entry name" value="beta-lactamase/transpeptidase-like"/>
    <property type="match status" value="1"/>
</dbReference>
<accession>Q1N3B2</accession>
<dbReference type="STRING" id="207949.RED65_13382"/>
<comment type="caution">
    <text evidence="2">The sequence shown here is derived from an EMBL/GenBank/DDBJ whole genome shotgun (WGS) entry which is preliminary data.</text>
</comment>
<evidence type="ECO:0000313" key="2">
    <source>
        <dbReference type="EMBL" id="EAT12679.1"/>
    </source>
</evidence>
<protein>
    <recommendedName>
        <fullName evidence="1">Beta-lactamase-related domain-containing protein</fullName>
    </recommendedName>
</protein>
<evidence type="ECO:0000259" key="1">
    <source>
        <dbReference type="Pfam" id="PF00144"/>
    </source>
</evidence>
<sequence length="451" mass="50093">MKKFAITFALIAVVLVSVPQYFLGFSIWHLGSAVNVATGLGAKLACSARFISGFDEQQSLQDVVSYSPAAALLDLTFDYENNTVQAELFGMAKTIAKYRKGLGCTLEIGDTHALDQVALPIASDKINPQEETWVDIDEQLQEKVSSILKQDNRNGYQTRALLVVKDQRVVAETYAEGIDARTPLMGWSMGKSLTAMLIGRYAYLNPSEPKSVSFKAWQNDGREKIELEHLLQMTSGLDFDETYAPGSDATHMLFTAGSASNVALNSQLIHEPSTHFSYSSGTTNILARWLYGRTGNSAQSLVDFAYTQLFQPLGMEHTIFEPDASGVFVGSSYIYASARNWARLGLLMANGGIYQGQRLLAEDWVIRAASPNNSQNEKAYGYQFWLNHGDDELRWPSLPKDTYAMLGNRKQHVMVIPSENMVIVRLGWTKSYYPTEVNTKQILDVVSEHSD</sequence>
<dbReference type="InterPro" id="IPR001466">
    <property type="entry name" value="Beta-lactam-related"/>
</dbReference>
<name>Q1N3B2_9GAMM</name>
<dbReference type="AlphaFoldDB" id="Q1N3B2"/>
<dbReference type="OrthoDB" id="9814204at2"/>
<dbReference type="HOGENOM" id="CLU_030169_5_1_6"/>
<dbReference type="Pfam" id="PF00144">
    <property type="entry name" value="Beta-lactamase"/>
    <property type="match status" value="1"/>
</dbReference>
<dbReference type="Proteomes" id="UP000004263">
    <property type="component" value="Unassembled WGS sequence"/>
</dbReference>
<dbReference type="EMBL" id="AAQH01000005">
    <property type="protein sequence ID" value="EAT12679.1"/>
    <property type="molecule type" value="Genomic_DNA"/>
</dbReference>
<dbReference type="InterPro" id="IPR012338">
    <property type="entry name" value="Beta-lactam/transpept-like"/>
</dbReference>